<dbReference type="EMBL" id="ASSP01000009">
    <property type="protein sequence ID" value="EOS13700.1"/>
    <property type="molecule type" value="Genomic_DNA"/>
</dbReference>
<evidence type="ECO:0000313" key="3">
    <source>
        <dbReference type="EMBL" id="EOS13700.1"/>
    </source>
</evidence>
<name>R9I9Z5_9BACT</name>
<organism evidence="3 4">
    <name type="scientific">Phocaeicola sartorii</name>
    <dbReference type="NCBI Taxonomy" id="671267"/>
    <lineage>
        <taxon>Bacteria</taxon>
        <taxon>Pseudomonadati</taxon>
        <taxon>Bacteroidota</taxon>
        <taxon>Bacteroidia</taxon>
        <taxon>Bacteroidales</taxon>
        <taxon>Bacteroidaceae</taxon>
        <taxon>Phocaeicola</taxon>
    </lineage>
</organism>
<keyword evidence="4" id="KW-1185">Reference proteome</keyword>
<evidence type="ECO:0000259" key="1">
    <source>
        <dbReference type="Pfam" id="PF00534"/>
    </source>
</evidence>
<dbReference type="InterPro" id="IPR001296">
    <property type="entry name" value="Glyco_trans_1"/>
</dbReference>
<dbReference type="Gene3D" id="3.40.50.2000">
    <property type="entry name" value="Glycogen Phosphorylase B"/>
    <property type="match status" value="2"/>
</dbReference>
<dbReference type="GO" id="GO:0016757">
    <property type="term" value="F:glycosyltransferase activity"/>
    <property type="evidence" value="ECO:0007669"/>
    <property type="project" value="InterPro"/>
</dbReference>
<dbReference type="AlphaFoldDB" id="R9I9Z5"/>
<gene>
    <name evidence="3" type="ORF">C802_01543</name>
</gene>
<dbReference type="Pfam" id="PF13439">
    <property type="entry name" value="Glyco_transf_4"/>
    <property type="match status" value="1"/>
</dbReference>
<dbReference type="GeneID" id="82154683"/>
<dbReference type="PANTHER" id="PTHR45947">
    <property type="entry name" value="SULFOQUINOVOSYL TRANSFERASE SQD2"/>
    <property type="match status" value="1"/>
</dbReference>
<dbReference type="PANTHER" id="PTHR45947:SF3">
    <property type="entry name" value="SULFOQUINOVOSYL TRANSFERASE SQD2"/>
    <property type="match status" value="1"/>
</dbReference>
<dbReference type="SUPFAM" id="SSF53756">
    <property type="entry name" value="UDP-Glycosyltransferase/glycogen phosphorylase"/>
    <property type="match status" value="1"/>
</dbReference>
<sequence length="373" mass="42869">MKILHYIPSIDRTSGGVSAYMQLLTSELGKLVELHVVTHKERNPLELKNCRIHFIEKNNNPFSFKGKKKFMYLLNEIRPDVFHANCCWLPMSARTAIWAKNAGFHVVYTPHGMLEPWIMKRHYWTKKVPALLLFQKRGIQIANVIHATAESEKRNLMQLKWNRSIEVIPNCVEVNKIIMKESWTKRKNILFLSRIHIKKGINFLIEATANLKTELQGYTINIAGEGEESYINDLKQLASELGVADLIHFIGGIYGDEKWELFRKADLFVLPTHSENFGIVVAEALACGTPVITTQGTPWQELENYHCGWWTEIGTEATTKALKEFLSLSEQDIEQMGENGRRLVEEKYSSQKMATDMVELYKKLIFSTNSPNV</sequence>
<accession>R9I9Z5</accession>
<dbReference type="InterPro" id="IPR050194">
    <property type="entry name" value="Glycosyltransferase_grp1"/>
</dbReference>
<dbReference type="PATRIC" id="fig|1235788.3.peg.1577"/>
<dbReference type="Proteomes" id="UP000014200">
    <property type="component" value="Unassembled WGS sequence"/>
</dbReference>
<dbReference type="RefSeq" id="WP_016275951.1">
    <property type="nucleotide sequence ID" value="NZ_CAUCNL010000012.1"/>
</dbReference>
<dbReference type="STRING" id="1235788.C802_01543"/>
<dbReference type="InterPro" id="IPR028098">
    <property type="entry name" value="Glyco_trans_4-like_N"/>
</dbReference>
<comment type="caution">
    <text evidence="3">The sequence shown here is derived from an EMBL/GenBank/DDBJ whole genome shotgun (WGS) entry which is preliminary data.</text>
</comment>
<feature type="domain" description="Glycosyltransferase subfamily 4-like N-terminal" evidence="2">
    <location>
        <begin position="15"/>
        <end position="175"/>
    </location>
</feature>
<proteinExistence type="predicted"/>
<evidence type="ECO:0008006" key="5">
    <source>
        <dbReference type="Google" id="ProtNLM"/>
    </source>
</evidence>
<protein>
    <recommendedName>
        <fullName evidence="5">Glycosyltransferase</fullName>
    </recommendedName>
</protein>
<dbReference type="HOGENOM" id="CLU_009583_2_1_10"/>
<dbReference type="Pfam" id="PF00534">
    <property type="entry name" value="Glycos_transf_1"/>
    <property type="match status" value="1"/>
</dbReference>
<dbReference type="OrthoDB" id="9790710at2"/>
<feature type="domain" description="Glycosyl transferase family 1" evidence="1">
    <location>
        <begin position="184"/>
        <end position="342"/>
    </location>
</feature>
<reference evidence="3 4" key="1">
    <citation type="submission" date="2013-04" db="EMBL/GenBank/DDBJ databases">
        <title>The Genome Sequence of Bacteroides massiliensis dnLKV3.</title>
        <authorList>
            <consortium name="The Broad Institute Genomics Platform"/>
            <consortium name="The Broad Institute Genome Sequencing Center for Infectious Disease"/>
            <person name="Earl A."/>
            <person name="Xavier R."/>
            <person name="Kuhn K."/>
            <person name="Stappenbeck T."/>
            <person name="Walker B."/>
            <person name="Young S."/>
            <person name="Zeng Q."/>
            <person name="Gargeya S."/>
            <person name="Fitzgerald M."/>
            <person name="Haas B."/>
            <person name="Abouelleil A."/>
            <person name="Allen A.W."/>
            <person name="Alvarado L."/>
            <person name="Arachchi H.M."/>
            <person name="Berlin A.M."/>
            <person name="Chapman S.B."/>
            <person name="Gainer-Dewar J."/>
            <person name="Goldberg J."/>
            <person name="Griggs A."/>
            <person name="Gujja S."/>
            <person name="Hansen M."/>
            <person name="Howarth C."/>
            <person name="Imamovic A."/>
            <person name="Ireland A."/>
            <person name="Larimer J."/>
            <person name="McCowan C."/>
            <person name="Murphy C."/>
            <person name="Pearson M."/>
            <person name="Poon T.W."/>
            <person name="Priest M."/>
            <person name="Roberts A."/>
            <person name="Saif S."/>
            <person name="Shea T."/>
            <person name="Sisk P."/>
            <person name="Sykes S."/>
            <person name="Wortman J."/>
            <person name="Nusbaum C."/>
            <person name="Birren B."/>
        </authorList>
    </citation>
    <scope>NUCLEOTIDE SEQUENCE [LARGE SCALE GENOMIC DNA]</scope>
    <source>
        <strain evidence="4">dnLKV3</strain>
    </source>
</reference>
<evidence type="ECO:0000259" key="2">
    <source>
        <dbReference type="Pfam" id="PF13439"/>
    </source>
</evidence>
<evidence type="ECO:0000313" key="4">
    <source>
        <dbReference type="Proteomes" id="UP000014200"/>
    </source>
</evidence>